<organism evidence="3 6">
    <name type="scientific">Fusarium poae</name>
    <dbReference type="NCBI Taxonomy" id="36050"/>
    <lineage>
        <taxon>Eukaryota</taxon>
        <taxon>Fungi</taxon>
        <taxon>Dikarya</taxon>
        <taxon>Ascomycota</taxon>
        <taxon>Pezizomycotina</taxon>
        <taxon>Sordariomycetes</taxon>
        <taxon>Hypocreomycetidae</taxon>
        <taxon>Hypocreales</taxon>
        <taxon>Nectriaceae</taxon>
        <taxon>Fusarium</taxon>
    </lineage>
</organism>
<evidence type="ECO:0000313" key="6">
    <source>
        <dbReference type="Proteomes" id="UP000091967"/>
    </source>
</evidence>
<dbReference type="EMBL" id="LYXU01000100">
    <property type="protein sequence ID" value="OBS16377.1"/>
    <property type="molecule type" value="Genomic_DNA"/>
</dbReference>
<accession>A0A1B8A3R3</accession>
<dbReference type="AlphaFoldDB" id="A0A1B8A3R3"/>
<keyword evidence="6" id="KW-1185">Reference proteome</keyword>
<evidence type="ECO:0000256" key="2">
    <source>
        <dbReference type="SAM" id="MobiDB-lite"/>
    </source>
</evidence>
<dbReference type="Proteomes" id="UP000091967">
    <property type="component" value="Unassembled WGS sequence"/>
</dbReference>
<proteinExistence type="predicted"/>
<protein>
    <submittedName>
        <fullName evidence="3">Uncharacterized protein</fullName>
    </submittedName>
</protein>
<dbReference type="EMBL" id="LYXU01000118">
    <property type="protein sequence ID" value="OBS15970.1"/>
    <property type="molecule type" value="Genomic_DNA"/>
</dbReference>
<reference evidence="3 6" key="1">
    <citation type="submission" date="2016-06" db="EMBL/GenBank/DDBJ databases">
        <title>Living apart together: crosstalk between the core and supernumerary genomes in a fungal plant pathogen.</title>
        <authorList>
            <person name="Vanheule A."/>
            <person name="Audenaert K."/>
            <person name="Warris S."/>
            <person name="Van De Geest H."/>
            <person name="Schijlen E."/>
            <person name="Hofte M."/>
            <person name="De Saeger S."/>
            <person name="Haesaert G."/>
            <person name="Waalwijk C."/>
            <person name="Van Der Lee T."/>
        </authorList>
    </citation>
    <scope>NUCLEOTIDE SEQUENCE [LARGE SCALE GENOMIC DNA]</scope>
    <source>
        <strain evidence="3 6">2516</strain>
    </source>
</reference>
<evidence type="ECO:0000313" key="5">
    <source>
        <dbReference type="EMBL" id="OBS16377.1"/>
    </source>
</evidence>
<feature type="region of interest" description="Disordered" evidence="2">
    <location>
        <begin position="1"/>
        <end position="42"/>
    </location>
</feature>
<comment type="caution">
    <text evidence="3">The sequence shown here is derived from an EMBL/GenBank/DDBJ whole genome shotgun (WGS) entry which is preliminary data.</text>
</comment>
<feature type="coiled-coil region" evidence="1">
    <location>
        <begin position="70"/>
        <end position="97"/>
    </location>
</feature>
<evidence type="ECO:0000313" key="4">
    <source>
        <dbReference type="EMBL" id="OBS15970.1"/>
    </source>
</evidence>
<keyword evidence="1" id="KW-0175">Coiled coil</keyword>
<dbReference type="EMBL" id="LYXU01000175">
    <property type="protein sequence ID" value="OBS15108.1"/>
    <property type="molecule type" value="Genomic_DNA"/>
</dbReference>
<gene>
    <name evidence="5" type="ORF">FPOA_12977</name>
    <name evidence="4" type="ORF">FPOA_13286</name>
    <name evidence="3" type="ORF">FPOA_13982</name>
</gene>
<feature type="compositionally biased region" description="Polar residues" evidence="2">
    <location>
        <begin position="1"/>
        <end position="11"/>
    </location>
</feature>
<evidence type="ECO:0000313" key="3">
    <source>
        <dbReference type="EMBL" id="OBS15108.1"/>
    </source>
</evidence>
<name>A0A1B8A3R3_FUSPO</name>
<evidence type="ECO:0000256" key="1">
    <source>
        <dbReference type="SAM" id="Coils"/>
    </source>
</evidence>
<sequence>MSYPQSSSLPSTPDMEPPCPGQRDPSSNIDLRSAAASSSAPPQCIDNAYQKRFSFQTHGVTQDSCQSRQLDTLLRLYSELKMEVTKLKDDNRKLNRRVRLCEKYKYFQSNRNRPCLHTRRLSLAIKKRRRRRPKTDGSPHLSSQVIPCTPTIEHVVHESGIYQTDSEDEVN</sequence>